<evidence type="ECO:0000256" key="1">
    <source>
        <dbReference type="SAM" id="MobiDB-lite"/>
    </source>
</evidence>
<name>A0A6A6VPI3_9PLEO</name>
<keyword evidence="4" id="KW-1185">Reference proteome</keyword>
<evidence type="ECO:0000259" key="2">
    <source>
        <dbReference type="Pfam" id="PF12697"/>
    </source>
</evidence>
<feature type="non-terminal residue" evidence="3">
    <location>
        <position position="374"/>
    </location>
</feature>
<reference evidence="3" key="1">
    <citation type="journal article" date="2020" name="Stud. Mycol.">
        <title>101 Dothideomycetes genomes: a test case for predicting lifestyles and emergence of pathogens.</title>
        <authorList>
            <person name="Haridas S."/>
            <person name="Albert R."/>
            <person name="Binder M."/>
            <person name="Bloem J."/>
            <person name="Labutti K."/>
            <person name="Salamov A."/>
            <person name="Andreopoulos B."/>
            <person name="Baker S."/>
            <person name="Barry K."/>
            <person name="Bills G."/>
            <person name="Bluhm B."/>
            <person name="Cannon C."/>
            <person name="Castanera R."/>
            <person name="Culley D."/>
            <person name="Daum C."/>
            <person name="Ezra D."/>
            <person name="Gonzalez J."/>
            <person name="Henrissat B."/>
            <person name="Kuo A."/>
            <person name="Liang C."/>
            <person name="Lipzen A."/>
            <person name="Lutzoni F."/>
            <person name="Magnuson J."/>
            <person name="Mondo S."/>
            <person name="Nolan M."/>
            <person name="Ohm R."/>
            <person name="Pangilinan J."/>
            <person name="Park H.-J."/>
            <person name="Ramirez L."/>
            <person name="Alfaro M."/>
            <person name="Sun H."/>
            <person name="Tritt A."/>
            <person name="Yoshinaga Y."/>
            <person name="Zwiers L.-H."/>
            <person name="Turgeon B."/>
            <person name="Goodwin S."/>
            <person name="Spatafora J."/>
            <person name="Crous P."/>
            <person name="Grigoriev I."/>
        </authorList>
    </citation>
    <scope>NUCLEOTIDE SEQUENCE</scope>
    <source>
        <strain evidence="3">CBS 119925</strain>
    </source>
</reference>
<proteinExistence type="predicted"/>
<dbReference type="AlphaFoldDB" id="A0A6A6VPI3"/>
<dbReference type="OrthoDB" id="3466836at2759"/>
<feature type="region of interest" description="Disordered" evidence="1">
    <location>
        <begin position="79"/>
        <end position="110"/>
    </location>
</feature>
<dbReference type="Pfam" id="PF12697">
    <property type="entry name" value="Abhydrolase_6"/>
    <property type="match status" value="1"/>
</dbReference>
<organism evidence="3 4">
    <name type="scientific">Sporormia fimetaria CBS 119925</name>
    <dbReference type="NCBI Taxonomy" id="1340428"/>
    <lineage>
        <taxon>Eukaryota</taxon>
        <taxon>Fungi</taxon>
        <taxon>Dikarya</taxon>
        <taxon>Ascomycota</taxon>
        <taxon>Pezizomycotina</taxon>
        <taxon>Dothideomycetes</taxon>
        <taxon>Pleosporomycetidae</taxon>
        <taxon>Pleosporales</taxon>
        <taxon>Sporormiaceae</taxon>
        <taxon>Sporormia</taxon>
    </lineage>
</organism>
<gene>
    <name evidence="3" type="ORF">M011DRAFT_387572</name>
</gene>
<feature type="non-terminal residue" evidence="3">
    <location>
        <position position="1"/>
    </location>
</feature>
<dbReference type="EMBL" id="MU006562">
    <property type="protein sequence ID" value="KAF2751171.1"/>
    <property type="molecule type" value="Genomic_DNA"/>
</dbReference>
<dbReference type="InterPro" id="IPR000073">
    <property type="entry name" value="AB_hydrolase_1"/>
</dbReference>
<evidence type="ECO:0000313" key="3">
    <source>
        <dbReference type="EMBL" id="KAF2751171.1"/>
    </source>
</evidence>
<protein>
    <recommendedName>
        <fullName evidence="2">AB hydrolase-1 domain-containing protein</fullName>
    </recommendedName>
</protein>
<feature type="region of interest" description="Disordered" evidence="1">
    <location>
        <begin position="130"/>
        <end position="152"/>
    </location>
</feature>
<dbReference type="InterPro" id="IPR029058">
    <property type="entry name" value="AB_hydrolase_fold"/>
</dbReference>
<dbReference type="Gene3D" id="3.40.50.1820">
    <property type="entry name" value="alpha/beta hydrolase"/>
    <property type="match status" value="1"/>
</dbReference>
<dbReference type="Proteomes" id="UP000799440">
    <property type="component" value="Unassembled WGS sequence"/>
</dbReference>
<evidence type="ECO:0000313" key="4">
    <source>
        <dbReference type="Proteomes" id="UP000799440"/>
    </source>
</evidence>
<accession>A0A6A6VPI3</accession>
<feature type="domain" description="AB hydrolase-1" evidence="2">
    <location>
        <begin position="47"/>
        <end position="357"/>
    </location>
</feature>
<dbReference type="SUPFAM" id="SSF53474">
    <property type="entry name" value="alpha/beta-Hydrolases"/>
    <property type="match status" value="1"/>
</dbReference>
<sequence>DIPSIPQPDNSHTTLPIKPNARIAYTYYPPSIPPSPHHPNPFSTTLIVFLNDALHPRTAWTPTIRALLHTRIPSSLPTPALLTYDRYGQGDSDSDPEDKTSPTQTHTPDSAIRALHALISKLWPEKQYHQNRRTSMTSLHTPGPTHSPRRAPPPDLPQLILVASSLGVPLARLFTTTYPGLVSGLLFLDSALTDTDYVSCFPDPDSPSFNPHLLPPGITTSDLRTARSNWRANFHPDMPTPERLDRSSLRTLLPSPSEPKLHEKGYMGLPPYVTVVGHDWQSFATRSKPPFTPTPSTPAVSINLHTKKPLTMLFLNPVWRRYNEGLVRLTSEERGIGVVTAVACGHFVHVDDGAWVAGEVGALLDRVCNGDVQV</sequence>